<gene>
    <name evidence="1" type="ORF">J1TS3_42710</name>
</gene>
<keyword evidence="2" id="KW-1185">Reference proteome</keyword>
<protein>
    <submittedName>
        <fullName evidence="1">Uncharacterized protein</fullName>
    </submittedName>
</protein>
<name>A0ABQ4KBL1_9BACI</name>
<dbReference type="EMBL" id="BOQT01000026">
    <property type="protein sequence ID" value="GIN23137.1"/>
    <property type="molecule type" value="Genomic_DNA"/>
</dbReference>
<evidence type="ECO:0000313" key="1">
    <source>
        <dbReference type="EMBL" id="GIN23137.1"/>
    </source>
</evidence>
<evidence type="ECO:0000313" key="2">
    <source>
        <dbReference type="Proteomes" id="UP000680279"/>
    </source>
</evidence>
<dbReference type="RefSeq" id="WP_212963903.1">
    <property type="nucleotide sequence ID" value="NZ_BOQT01000026.1"/>
</dbReference>
<reference evidence="1 2" key="1">
    <citation type="submission" date="2021-03" db="EMBL/GenBank/DDBJ databases">
        <title>Antimicrobial resistance genes in bacteria isolated from Japanese honey, and their potential for conferring macrolide and lincosamide resistance in the American foulbrood pathogen Paenibacillus larvae.</title>
        <authorList>
            <person name="Okamoto M."/>
            <person name="Kumagai M."/>
            <person name="Kanamori H."/>
            <person name="Takamatsu D."/>
        </authorList>
    </citation>
    <scope>NUCLEOTIDE SEQUENCE [LARGE SCALE GENOMIC DNA]</scope>
    <source>
        <strain evidence="1 2">J1TS3</strain>
    </source>
</reference>
<comment type="caution">
    <text evidence="1">The sequence shown here is derived from an EMBL/GenBank/DDBJ whole genome shotgun (WGS) entry which is preliminary data.</text>
</comment>
<proteinExistence type="predicted"/>
<dbReference type="Proteomes" id="UP000680279">
    <property type="component" value="Unassembled WGS sequence"/>
</dbReference>
<accession>A0ABQ4KBL1</accession>
<sequence length="95" mass="10847">MIRLGSGYLGSPSLMNSGEGSFQVIPNPPENWSMKYNFYKFEFACPNIQEVTVKINEGEPICLGNGYFATEYYDAPIWSFVVVDPDVDFYWYGAY</sequence>
<organism evidence="1 2">
    <name type="scientific">Siminovitchia fordii</name>
    <dbReference type="NCBI Taxonomy" id="254759"/>
    <lineage>
        <taxon>Bacteria</taxon>
        <taxon>Bacillati</taxon>
        <taxon>Bacillota</taxon>
        <taxon>Bacilli</taxon>
        <taxon>Bacillales</taxon>
        <taxon>Bacillaceae</taxon>
        <taxon>Siminovitchia</taxon>
    </lineage>
</organism>